<organism evidence="3 4">
    <name type="scientific">Rhizophlyctis rosea</name>
    <dbReference type="NCBI Taxonomy" id="64517"/>
    <lineage>
        <taxon>Eukaryota</taxon>
        <taxon>Fungi</taxon>
        <taxon>Fungi incertae sedis</taxon>
        <taxon>Chytridiomycota</taxon>
        <taxon>Chytridiomycota incertae sedis</taxon>
        <taxon>Chytridiomycetes</taxon>
        <taxon>Rhizophlyctidales</taxon>
        <taxon>Rhizophlyctidaceae</taxon>
        <taxon>Rhizophlyctis</taxon>
    </lineage>
</organism>
<protein>
    <recommendedName>
        <fullName evidence="2">Peptidase S74 domain-containing protein</fullName>
    </recommendedName>
</protein>
<dbReference type="Gene3D" id="2.60.120.260">
    <property type="entry name" value="Galactose-binding domain-like"/>
    <property type="match status" value="1"/>
</dbReference>
<name>A0AAD5WYQ7_9FUNG</name>
<proteinExistence type="predicted"/>
<feature type="coiled-coil region" evidence="1">
    <location>
        <begin position="430"/>
        <end position="471"/>
    </location>
</feature>
<sequence>MAINDLNATSPISIVKENGVANASLKHDSSLILTPEGQLSVALRSTVPIITEENKVGLSYDKTLQVTPEGKLSVVPKILMQSDLDMRARKPLKLILDPDVNPNDPIGSEVLLDYLEDDFNITDEGKLAAVPLNITSQGAIKVRKADWTLGEDDAKLRVIGIDVGGTLQQTGGILDIRNQGPGRIPYFQIGSGLASNGNFSFDGASTLSVPFIKLTESFTLPDNYACPVGYAMQAYQAGVNTGLDIEPPVNGRRIVRVRCNPFSLRINGANQVEVNTGNTMKQDADGVDVKHDLSIKEDLALGIGVNVSETSRGLSLIGDGLTVNTQELDPIKCGFDGLYLQLSPDDSCLAKTTTGLEVTTAPDGPLRKEILGLDIAVGPTLKKGLLGLEGNYVGESPDITVSENLIICNISVSGKGIQKLGSVISLTPDVEEKLQEVDDLKESLDNAVDNLDDLGDRLDNVAENLSNIAEQVLSTAAQIGTAAAAGAVGGGISSGLALTAAGKLAKDGVQSLISANAAKVIGGGLAAASLAGILGGLLGSLGGKKTYNTYIIGDQGVSNSGVPEGETEPVWGYSISQGYNWDPVKYPNKQTSPMTIGGMLGTSLASVLLPSTSPWTGQLTVRGGVGVDGSLHASGDAFVNTNQKVATEEFVTTSIGNKGFITSAALSPYLLSTTASSTYLTVANASSTYQPTLAAGSNLVKSGNTISLNPEVTISTLKAIDAQVIRPKDWVQPDMTSNSANGYILSTSSTSNTANYNVWRLFDPAQADRWMSTSNYVAGVPKTGAPSTIAEGVTYLGDWVQMESPMPVSLKSFSLTSPNAFLGRTPRDFALLGSTDGVTWKPIHVAAGVNWVSVLEKKTWTLDTNTAKYRYYRLVCTLLMASVTNDASITHASLQRWEMKGFIDNYTSAAAVTDLLPLQTAIDSKQTSGDYATNSYLNAQLAGKMNTFDLSQYRTASQITTEINAAAASREVPLTFTGLLTRTSNTISVNLSSYSTTAQMNTAISSALAPYSTTNQMNTAISSALSPYSTTSQMNSAISSALAPYATTSALTSGLATKASTFTVSGGSLTYSNNVIGLDLTPYATVASLATKQNNIDWNNTPLIATSGSIYVKGFELYLGLGDQSSRGNSGTSRALVKMPNAELWLNYGADFSRVRIDSGCLVNGGLEVMNGLTVQASGINMMNGTSNLISFRDVGVLGPSLTSRSVGTKVVLYPQVGASTVDFAQGVEPQALWQSVADGSCSFKWYHSTTNTMTLTSTALTVAGNTVATQPWVSANFSKIAGVVLPITYINNILGFDQSKITNVGTLGQTEIRAEGSLWTTGDPGVNAMTALKLKQSFNASYGVCLSLDATPGPGGKNWALFSTSGNAGQGTGHLLLTQNGTDRAWFRNDGSFLLANGADTSIYLTPGNTSVAPQSIGLFMHCDRAGGPACSLQSVNAGNNDAYLSVKVATGSGNVTAAETIRSTMQKTNIYNQLHMRNTSMATGSFGIPFTVNADTSALEVEGTSTFHSTVLLSAARQTIMSVGGYRFMNNWLGTNWTGYFGTDTSTPVAMVLGRSRIVIQGGEINIVSSRKKKENIAEIQGALEAIRRIPAVTFNYIDDPSKKQTHSFVAEEVAEVFPQHVKVFVTLDNEQTLTLNQAPLLGVLWKGMQEMMQRNEELTDRIQKLEALNEKVITGALDKVKSIPAKNFNYISQPDKKLAGFIAQDCLPYIPEIVTKMTSAQNEEMYTLSPEAFAPWVWNATRELSAVVDTQTADIKIIKDTVNAMLKKSDPLGLWGIKPIP</sequence>
<dbReference type="EMBL" id="JADGJD010001373">
    <property type="protein sequence ID" value="KAJ3043172.1"/>
    <property type="molecule type" value="Genomic_DNA"/>
</dbReference>
<dbReference type="PROSITE" id="PS51688">
    <property type="entry name" value="ICA"/>
    <property type="match status" value="1"/>
</dbReference>
<evidence type="ECO:0000256" key="1">
    <source>
        <dbReference type="SAM" id="Coils"/>
    </source>
</evidence>
<gene>
    <name evidence="3" type="ORF">HK097_001812</name>
</gene>
<dbReference type="InterPro" id="IPR008979">
    <property type="entry name" value="Galactose-bd-like_sf"/>
</dbReference>
<dbReference type="SUPFAM" id="SSF49785">
    <property type="entry name" value="Galactose-binding domain-like"/>
    <property type="match status" value="1"/>
</dbReference>
<dbReference type="InterPro" id="IPR030392">
    <property type="entry name" value="S74_ICA"/>
</dbReference>
<evidence type="ECO:0000259" key="2">
    <source>
        <dbReference type="PROSITE" id="PS51688"/>
    </source>
</evidence>
<feature type="coiled-coil region" evidence="1">
    <location>
        <begin position="1651"/>
        <end position="1678"/>
    </location>
</feature>
<dbReference type="Pfam" id="PF13884">
    <property type="entry name" value="Peptidase_S74"/>
    <property type="match status" value="1"/>
</dbReference>
<comment type="caution">
    <text evidence="3">The sequence shown here is derived from an EMBL/GenBank/DDBJ whole genome shotgun (WGS) entry which is preliminary data.</text>
</comment>
<feature type="domain" description="Peptidase S74" evidence="2">
    <location>
        <begin position="1571"/>
        <end position="1665"/>
    </location>
</feature>
<keyword evidence="4" id="KW-1185">Reference proteome</keyword>
<reference evidence="3" key="1">
    <citation type="submission" date="2020-05" db="EMBL/GenBank/DDBJ databases">
        <title>Phylogenomic resolution of chytrid fungi.</title>
        <authorList>
            <person name="Stajich J.E."/>
            <person name="Amses K."/>
            <person name="Simmons R."/>
            <person name="Seto K."/>
            <person name="Myers J."/>
            <person name="Bonds A."/>
            <person name="Quandt C.A."/>
            <person name="Barry K."/>
            <person name="Liu P."/>
            <person name="Grigoriev I."/>
            <person name="Longcore J.E."/>
            <person name="James T.Y."/>
        </authorList>
    </citation>
    <scope>NUCLEOTIDE SEQUENCE</scope>
    <source>
        <strain evidence="3">JEL0318</strain>
    </source>
</reference>
<accession>A0AAD5WYQ7</accession>
<dbReference type="Proteomes" id="UP001212841">
    <property type="component" value="Unassembled WGS sequence"/>
</dbReference>
<keyword evidence="1" id="KW-0175">Coiled coil</keyword>
<evidence type="ECO:0000313" key="3">
    <source>
        <dbReference type="EMBL" id="KAJ3043172.1"/>
    </source>
</evidence>
<evidence type="ECO:0000313" key="4">
    <source>
        <dbReference type="Proteomes" id="UP001212841"/>
    </source>
</evidence>